<evidence type="ECO:0000256" key="1">
    <source>
        <dbReference type="SAM" id="MobiDB-lite"/>
    </source>
</evidence>
<reference evidence="2 3" key="2">
    <citation type="submission" date="2018-11" db="EMBL/GenBank/DDBJ databases">
        <authorList>
            <consortium name="Pathogen Informatics"/>
        </authorList>
    </citation>
    <scope>NUCLEOTIDE SEQUENCE [LARGE SCALE GENOMIC DNA]</scope>
</reference>
<proteinExistence type="predicted"/>
<evidence type="ECO:0000313" key="2">
    <source>
        <dbReference type="EMBL" id="VDL76026.1"/>
    </source>
</evidence>
<dbReference type="WBParaSite" id="NBR_0001243601-mRNA-1">
    <property type="protein sequence ID" value="NBR_0001243601-mRNA-1"/>
    <property type="gene ID" value="NBR_0001243601"/>
</dbReference>
<evidence type="ECO:0000313" key="4">
    <source>
        <dbReference type="WBParaSite" id="NBR_0001243601-mRNA-1"/>
    </source>
</evidence>
<dbReference type="Proteomes" id="UP000271162">
    <property type="component" value="Unassembled WGS sequence"/>
</dbReference>
<dbReference type="EMBL" id="UYSL01020760">
    <property type="protein sequence ID" value="VDL76026.1"/>
    <property type="molecule type" value="Genomic_DNA"/>
</dbReference>
<sequence>MEDDGTAQMTFCDPAKKGVNDDSQQLDAIVVTPGTDGQMNAELLEGKVRMGTNEVNIHRALHNGAKNRGMFSECSWKEADGITCDKR</sequence>
<protein>
    <submittedName>
        <fullName evidence="2 4">Uncharacterized protein</fullName>
    </submittedName>
</protein>
<accession>A0A0N4Y899</accession>
<dbReference type="AlphaFoldDB" id="A0A0N4Y899"/>
<gene>
    <name evidence="2" type="ORF">NBR_LOCUS12437</name>
</gene>
<feature type="region of interest" description="Disordered" evidence="1">
    <location>
        <begin position="1"/>
        <end position="20"/>
    </location>
</feature>
<evidence type="ECO:0000313" key="3">
    <source>
        <dbReference type="Proteomes" id="UP000271162"/>
    </source>
</evidence>
<reference evidence="4" key="1">
    <citation type="submission" date="2017-02" db="UniProtKB">
        <authorList>
            <consortium name="WormBaseParasite"/>
        </authorList>
    </citation>
    <scope>IDENTIFICATION</scope>
</reference>
<organism evidence="4">
    <name type="scientific">Nippostrongylus brasiliensis</name>
    <name type="common">Rat hookworm</name>
    <dbReference type="NCBI Taxonomy" id="27835"/>
    <lineage>
        <taxon>Eukaryota</taxon>
        <taxon>Metazoa</taxon>
        <taxon>Ecdysozoa</taxon>
        <taxon>Nematoda</taxon>
        <taxon>Chromadorea</taxon>
        <taxon>Rhabditida</taxon>
        <taxon>Rhabditina</taxon>
        <taxon>Rhabditomorpha</taxon>
        <taxon>Strongyloidea</taxon>
        <taxon>Heligmosomidae</taxon>
        <taxon>Nippostrongylus</taxon>
    </lineage>
</organism>
<keyword evidence="3" id="KW-1185">Reference proteome</keyword>
<name>A0A0N4Y899_NIPBR</name>